<protein>
    <recommendedName>
        <fullName evidence="4">Lipoprotein</fullName>
    </recommendedName>
</protein>
<proteinExistence type="predicted"/>
<dbReference type="Proteomes" id="UP001169069">
    <property type="component" value="Unassembled WGS sequence"/>
</dbReference>
<name>A0ABT7QZW6_9BACT</name>
<evidence type="ECO:0000256" key="1">
    <source>
        <dbReference type="SAM" id="SignalP"/>
    </source>
</evidence>
<reference evidence="2" key="1">
    <citation type="submission" date="2023-01" db="EMBL/GenBank/DDBJ databases">
        <title>Sulfurovum sp. zt1-1 genome assembly.</title>
        <authorList>
            <person name="Wang J."/>
        </authorList>
    </citation>
    <scope>NUCLEOTIDE SEQUENCE</scope>
    <source>
        <strain evidence="2">Zt1-1</strain>
    </source>
</reference>
<dbReference type="RefSeq" id="WP_289413518.1">
    <property type="nucleotide sequence ID" value="NZ_JAQIBD010000002.1"/>
</dbReference>
<gene>
    <name evidence="2" type="ORF">PGH07_06350</name>
</gene>
<evidence type="ECO:0008006" key="4">
    <source>
        <dbReference type="Google" id="ProtNLM"/>
    </source>
</evidence>
<feature type="signal peptide" evidence="1">
    <location>
        <begin position="1"/>
        <end position="21"/>
    </location>
</feature>
<evidence type="ECO:0000313" key="3">
    <source>
        <dbReference type="Proteomes" id="UP001169069"/>
    </source>
</evidence>
<keyword evidence="1" id="KW-0732">Signal</keyword>
<dbReference type="PROSITE" id="PS51257">
    <property type="entry name" value="PROKAR_LIPOPROTEIN"/>
    <property type="match status" value="1"/>
</dbReference>
<accession>A0ABT7QZW6</accession>
<comment type="caution">
    <text evidence="2">The sequence shown here is derived from an EMBL/GenBank/DDBJ whole genome shotgun (WGS) entry which is preliminary data.</text>
</comment>
<sequence>MRILIGLTTLLLLLTACSSKTDDPLKQRFEKNKTTYKHLQKTEKVQLYDHNITKVFLTATYLYARSNKLKKEKKDEQFVVGVYIEEDQFNQLGKEYNLTLEGEKPKSIQPLSKQSPYLEGIPFVTEWNSYYLVTFPHTVSKKFTLLFESRKYGQKEMPFSKAAKYVENTKAF</sequence>
<keyword evidence="3" id="KW-1185">Reference proteome</keyword>
<organism evidence="2 3">
    <name type="scientific">Sulfurovum zhangzhouensis</name>
    <dbReference type="NCBI Taxonomy" id="3019067"/>
    <lineage>
        <taxon>Bacteria</taxon>
        <taxon>Pseudomonadati</taxon>
        <taxon>Campylobacterota</taxon>
        <taxon>Epsilonproteobacteria</taxon>
        <taxon>Campylobacterales</taxon>
        <taxon>Sulfurovaceae</taxon>
        <taxon>Sulfurovum</taxon>
    </lineage>
</organism>
<feature type="chain" id="PRO_5047413418" description="Lipoprotein" evidence="1">
    <location>
        <begin position="22"/>
        <end position="172"/>
    </location>
</feature>
<evidence type="ECO:0000313" key="2">
    <source>
        <dbReference type="EMBL" id="MDM5271791.1"/>
    </source>
</evidence>
<dbReference type="EMBL" id="JAQIBD010000002">
    <property type="protein sequence ID" value="MDM5271791.1"/>
    <property type="molecule type" value="Genomic_DNA"/>
</dbReference>